<dbReference type="NCBIfam" id="TIGR04057">
    <property type="entry name" value="SusC_RagA_signa"/>
    <property type="match status" value="1"/>
</dbReference>
<reference evidence="9 10" key="1">
    <citation type="submission" date="2018-07" db="EMBL/GenBank/DDBJ databases">
        <title>Pedobacter sp. nov., isolated from soil.</title>
        <authorList>
            <person name="Zhou L.Y."/>
            <person name="Du Z.J."/>
        </authorList>
    </citation>
    <scope>NUCLEOTIDE SEQUENCE [LARGE SCALE GENOMIC DNA]</scope>
    <source>
        <strain evidence="9 10">JDX94</strain>
    </source>
</reference>
<dbReference type="InterPro" id="IPR008969">
    <property type="entry name" value="CarboxyPept-like_regulatory"/>
</dbReference>
<name>A0A369PYN7_9SPHI</name>
<keyword evidence="3 7" id="KW-1134">Transmembrane beta strand</keyword>
<dbReference type="Pfam" id="PF13715">
    <property type="entry name" value="CarbopepD_reg_2"/>
    <property type="match status" value="1"/>
</dbReference>
<evidence type="ECO:0000256" key="2">
    <source>
        <dbReference type="ARBA" id="ARBA00022448"/>
    </source>
</evidence>
<proteinExistence type="inferred from homology"/>
<keyword evidence="2 7" id="KW-0813">Transport</keyword>
<keyword evidence="4 7" id="KW-0812">Transmembrane</keyword>
<keyword evidence="6 7" id="KW-0998">Cell outer membrane</keyword>
<dbReference type="Gene3D" id="2.60.40.1120">
    <property type="entry name" value="Carboxypeptidase-like, regulatory domain"/>
    <property type="match status" value="1"/>
</dbReference>
<dbReference type="SUPFAM" id="SSF56935">
    <property type="entry name" value="Porins"/>
    <property type="match status" value="1"/>
</dbReference>
<comment type="subcellular location">
    <subcellularLocation>
        <location evidence="1 7">Cell outer membrane</location>
        <topology evidence="1 7">Multi-pass membrane protein</topology>
    </subcellularLocation>
</comment>
<evidence type="ECO:0000256" key="5">
    <source>
        <dbReference type="ARBA" id="ARBA00023136"/>
    </source>
</evidence>
<dbReference type="SUPFAM" id="SSF49464">
    <property type="entry name" value="Carboxypeptidase regulatory domain-like"/>
    <property type="match status" value="1"/>
</dbReference>
<organism evidence="9 10">
    <name type="scientific">Pedobacter chinensis</name>
    <dbReference type="NCBI Taxonomy" id="2282421"/>
    <lineage>
        <taxon>Bacteria</taxon>
        <taxon>Pseudomonadati</taxon>
        <taxon>Bacteroidota</taxon>
        <taxon>Sphingobacteriia</taxon>
        <taxon>Sphingobacteriales</taxon>
        <taxon>Sphingobacteriaceae</taxon>
        <taxon>Pedobacter</taxon>
    </lineage>
</organism>
<dbReference type="InterPro" id="IPR023997">
    <property type="entry name" value="TonB-dep_OMP_SusC/RagA_CS"/>
</dbReference>
<keyword evidence="9" id="KW-0675">Receptor</keyword>
<dbReference type="Proteomes" id="UP000253961">
    <property type="component" value="Unassembled WGS sequence"/>
</dbReference>
<dbReference type="EMBL" id="QPKV01000006">
    <property type="protein sequence ID" value="RDC55809.1"/>
    <property type="molecule type" value="Genomic_DNA"/>
</dbReference>
<dbReference type="RefSeq" id="WP_115403845.1">
    <property type="nucleotide sequence ID" value="NZ_QPKV01000006.1"/>
</dbReference>
<evidence type="ECO:0000256" key="1">
    <source>
        <dbReference type="ARBA" id="ARBA00004571"/>
    </source>
</evidence>
<evidence type="ECO:0000256" key="4">
    <source>
        <dbReference type="ARBA" id="ARBA00022692"/>
    </source>
</evidence>
<keyword evidence="10" id="KW-1185">Reference proteome</keyword>
<evidence type="ECO:0000256" key="6">
    <source>
        <dbReference type="ARBA" id="ARBA00023237"/>
    </source>
</evidence>
<evidence type="ECO:0000256" key="7">
    <source>
        <dbReference type="PROSITE-ProRule" id="PRU01360"/>
    </source>
</evidence>
<keyword evidence="5 7" id="KW-0472">Membrane</keyword>
<evidence type="ECO:0000313" key="9">
    <source>
        <dbReference type="EMBL" id="RDC55809.1"/>
    </source>
</evidence>
<dbReference type="AlphaFoldDB" id="A0A369PYN7"/>
<dbReference type="GO" id="GO:0009279">
    <property type="term" value="C:cell outer membrane"/>
    <property type="evidence" value="ECO:0007669"/>
    <property type="project" value="UniProtKB-SubCell"/>
</dbReference>
<dbReference type="NCBIfam" id="TIGR04056">
    <property type="entry name" value="OMP_RagA_SusC"/>
    <property type="match status" value="1"/>
</dbReference>
<comment type="caution">
    <text evidence="9">The sequence shown here is derived from an EMBL/GenBank/DDBJ whole genome shotgun (WGS) entry which is preliminary data.</text>
</comment>
<dbReference type="Pfam" id="PF07715">
    <property type="entry name" value="Plug"/>
    <property type="match status" value="1"/>
</dbReference>
<dbReference type="Gene3D" id="2.40.170.20">
    <property type="entry name" value="TonB-dependent receptor, beta-barrel domain"/>
    <property type="match status" value="1"/>
</dbReference>
<evidence type="ECO:0000259" key="8">
    <source>
        <dbReference type="Pfam" id="PF07715"/>
    </source>
</evidence>
<dbReference type="InterPro" id="IPR023996">
    <property type="entry name" value="TonB-dep_OMP_SusC/RagA"/>
</dbReference>
<dbReference type="Gene3D" id="2.170.130.10">
    <property type="entry name" value="TonB-dependent receptor, plug domain"/>
    <property type="match status" value="1"/>
</dbReference>
<dbReference type="InterPro" id="IPR037066">
    <property type="entry name" value="Plug_dom_sf"/>
</dbReference>
<gene>
    <name evidence="9" type="ORF">DU508_16220</name>
</gene>
<dbReference type="InterPro" id="IPR036942">
    <property type="entry name" value="Beta-barrel_TonB_sf"/>
</dbReference>
<dbReference type="OrthoDB" id="9768177at2"/>
<feature type="domain" description="TonB-dependent receptor plug" evidence="8">
    <location>
        <begin position="136"/>
        <end position="240"/>
    </location>
</feature>
<protein>
    <submittedName>
        <fullName evidence="9">TonB-dependent receptor</fullName>
    </submittedName>
</protein>
<dbReference type="InterPro" id="IPR012910">
    <property type="entry name" value="Plug_dom"/>
</dbReference>
<evidence type="ECO:0000256" key="3">
    <source>
        <dbReference type="ARBA" id="ARBA00022452"/>
    </source>
</evidence>
<dbReference type="PROSITE" id="PS52016">
    <property type="entry name" value="TONB_DEPENDENT_REC_3"/>
    <property type="match status" value="1"/>
</dbReference>
<dbReference type="InterPro" id="IPR039426">
    <property type="entry name" value="TonB-dep_rcpt-like"/>
</dbReference>
<sequence>MNKKLPQCGGTNTPPNSIMRIKDRIFKIALTMLLISLTISVQAQQRTTGIVRDASGPLAGVGVQIKGTSVSTITDGNGKFMIALPGGQKAVLIFSFIGYQTQELSAAENQILEVIMVESTADLNEVVVIGYGTQRKQDLTGAVSVVKAEDVKKRQATTVAESLQGLATGIRVRSGGQPGSEAQIQIRGLKNFSGTNPLYVIDGLVTSANRDFNPADIESIQILKDASAAAIYGTRAANGVIIITTKRGKEGPTKIDVSAKTTFQTIPRYSLAETSEFATLNNMAYDNANVKRQDLDLSVNTDWQDEAYRTGLVQDYSLSFSGGGKDNSYFISGGYFGNKGAVISTGFDRVNFRVNTKTTKGIFTIGENLAISNAKADEMSGNPILSVVRLLPTIPVYNPANPGGYGYGDEARARTFGTNPVAIADLEDRTNENLRIRGNLFSELQILPSLKYKINVGYETSRDHYAYLRKPGNWTLNQAFDPAIINENRAESSTVLIENTLSFDKDFGKHRINVLAGQSYQRDKYAQIWGTKRNILANPSGGYYDVLDQGDEPQTGGFKNRTDLISYFGRFEYNYADKYLLNGVIRTDGVSRFGKDHKFGVFPSISGAWRISKEDFFKASWINDLKLRANYGTLGSSNIGPYDYIAFINTFPTIVLGPGQTVLPGATQVKLANPDLRWEEVTQQNYGLDAAFLKNKLTVSAEYFISKTKDVLLQYPLLISTGNDGGNPYVNGATLGNKGFEFTVSYQENKNTFKYGATANLTTLRNKVLDLGYGKNRTFVGNTVTEVGQPIGMWYVLQTDGLFQNSQEVANYKNAAGKVIQPTAQPGDIRFKDNNGDGEINNSDKVVVGSPWADYEIGLNLNASYKNFSFNMDWFGSFGSTVFNGPRSVTDAFSDNSNYRAGIQPWTPQNTNTDVPRAYYGSTINSRGDTDRWLENGSFARLKYIGISYNIPEKMLKRIGFRNAQISVSGQNLITITKYTGLDPEFSNNSIFEKGYDFGAFPNLRMFSVGLQFGF</sequence>
<evidence type="ECO:0000313" key="10">
    <source>
        <dbReference type="Proteomes" id="UP000253961"/>
    </source>
</evidence>
<comment type="similarity">
    <text evidence="7">Belongs to the TonB-dependent receptor family.</text>
</comment>
<accession>A0A369PYN7</accession>